<keyword evidence="1 3" id="KW-0560">Oxidoreductase</keyword>
<evidence type="ECO:0000313" key="3">
    <source>
        <dbReference type="EMBL" id="MDH6180321.1"/>
    </source>
</evidence>
<organism evidence="3 4">
    <name type="scientific">Antiquaquibacter oligotrophicus</name>
    <dbReference type="NCBI Taxonomy" id="2880260"/>
    <lineage>
        <taxon>Bacteria</taxon>
        <taxon>Bacillati</taxon>
        <taxon>Actinomycetota</taxon>
        <taxon>Actinomycetes</taxon>
        <taxon>Micrococcales</taxon>
        <taxon>Microbacteriaceae</taxon>
        <taxon>Antiquaquibacter</taxon>
    </lineage>
</organism>
<gene>
    <name evidence="3" type="ORF">M2152_000503</name>
</gene>
<evidence type="ECO:0000256" key="1">
    <source>
        <dbReference type="ARBA" id="ARBA00023002"/>
    </source>
</evidence>
<dbReference type="EC" id="1.1.2.-" evidence="3"/>
<reference evidence="3 4" key="1">
    <citation type="submission" date="2023-04" db="EMBL/GenBank/DDBJ databases">
        <title>Genome Encyclopedia of Bacteria and Archaea VI: Functional Genomics of Type Strains.</title>
        <authorList>
            <person name="Whitman W."/>
        </authorList>
    </citation>
    <scope>NUCLEOTIDE SEQUENCE [LARGE SCALE GENOMIC DNA]</scope>
    <source>
        <strain evidence="3 4">SG_E_30_P1</strain>
    </source>
</reference>
<dbReference type="EMBL" id="JARXVQ010000001">
    <property type="protein sequence ID" value="MDH6180321.1"/>
    <property type="molecule type" value="Genomic_DNA"/>
</dbReference>
<feature type="domain" description="FAD-binding PCMH-type" evidence="2">
    <location>
        <begin position="15"/>
        <end position="184"/>
    </location>
</feature>
<dbReference type="InterPro" id="IPR016166">
    <property type="entry name" value="FAD-bd_PCMH"/>
</dbReference>
<dbReference type="GO" id="GO:0016491">
    <property type="term" value="F:oxidoreductase activity"/>
    <property type="evidence" value="ECO:0007669"/>
    <property type="project" value="UniProtKB-KW"/>
</dbReference>
<dbReference type="InterPro" id="IPR016169">
    <property type="entry name" value="FAD-bd_PCMH_sub2"/>
</dbReference>
<dbReference type="InterPro" id="IPR016167">
    <property type="entry name" value="FAD-bd_PCMH_sub1"/>
</dbReference>
<dbReference type="Gene3D" id="3.30.43.10">
    <property type="entry name" value="Uridine Diphospho-n-acetylenolpyruvylglucosamine Reductase, domain 2"/>
    <property type="match status" value="1"/>
</dbReference>
<dbReference type="PANTHER" id="PTHR43762:SF1">
    <property type="entry name" value="D-ARABINONO-1,4-LACTONE OXIDASE"/>
    <property type="match status" value="1"/>
</dbReference>
<dbReference type="Gene3D" id="3.30.70.2520">
    <property type="match status" value="1"/>
</dbReference>
<dbReference type="InterPro" id="IPR010031">
    <property type="entry name" value="FAD_lactone_oxidase-like"/>
</dbReference>
<dbReference type="SUPFAM" id="SSF56176">
    <property type="entry name" value="FAD-binding/transporter-associated domain-like"/>
    <property type="match status" value="1"/>
</dbReference>
<dbReference type="PANTHER" id="PTHR43762">
    <property type="entry name" value="L-GULONOLACTONE OXIDASE"/>
    <property type="match status" value="1"/>
</dbReference>
<dbReference type="Pfam" id="PF01565">
    <property type="entry name" value="FAD_binding_4"/>
    <property type="match status" value="1"/>
</dbReference>
<dbReference type="PIRSF" id="PIRSF000136">
    <property type="entry name" value="LGO_GLO"/>
    <property type="match status" value="1"/>
</dbReference>
<dbReference type="NCBIfam" id="TIGR01679">
    <property type="entry name" value="bact_FAD_ox"/>
    <property type="match status" value="1"/>
</dbReference>
<dbReference type="InterPro" id="IPR036318">
    <property type="entry name" value="FAD-bd_PCMH-like_sf"/>
</dbReference>
<comment type="caution">
    <text evidence="3">The sequence shown here is derived from an EMBL/GenBank/DDBJ whole genome shotgun (WGS) entry which is preliminary data.</text>
</comment>
<dbReference type="Gene3D" id="1.10.45.10">
    <property type="entry name" value="Vanillyl-alcohol Oxidase, Chain A, domain 4"/>
    <property type="match status" value="1"/>
</dbReference>
<dbReference type="Pfam" id="PF04030">
    <property type="entry name" value="ALO"/>
    <property type="match status" value="1"/>
</dbReference>
<proteinExistence type="predicted"/>
<accession>A0ABT6KK23</accession>
<evidence type="ECO:0000313" key="4">
    <source>
        <dbReference type="Proteomes" id="UP001160142"/>
    </source>
</evidence>
<dbReference type="RefSeq" id="WP_322132682.1">
    <property type="nucleotide sequence ID" value="NZ_CP085036.1"/>
</dbReference>
<dbReference type="InterPro" id="IPR007173">
    <property type="entry name" value="ALO_C"/>
</dbReference>
<evidence type="ECO:0000259" key="2">
    <source>
        <dbReference type="PROSITE" id="PS51387"/>
    </source>
</evidence>
<dbReference type="InterPro" id="IPR016171">
    <property type="entry name" value="Vanillyl_alc_oxidase_C-sub2"/>
</dbReference>
<sequence length="436" mass="48502">MTIQAGSRWQNWGRSVEATPQFVGRANTVGDVVDTLTFARERGTTVRAIGAGHSFTPIAATEGVLLDVSGLRGLLGVDGRLVTLGAGTHLHELPELLAPHGLALENMGDINVQTIAGALSTGTHGTGARFGGLATQVRGATIVTASGELLHIDRDHHADLLPAIALGLGALGVLVAVQLECVPEFVLSAVERPEPAETVLAEWEQRIAEHDHFEFYSWPHADLVSTKTNTRLPADAQREPLGPMREWFDNRFMSNTVFRLSLEMLRAMPAMIPPMNRLSVRLEADRAFSDYSWNVFSTVRTTRFREMEYAIPVAEVPAALREVHDLIERKNWKISFPIEVRASAADDLWLSTAAGRPTGYIAVHRYWKDDEREYFREVEAIMRAHDGRPHWGKMNSRTADDLRPSYPRFDDFLAARDRLDPDRLFQNPYLARVLGA</sequence>
<protein>
    <submittedName>
        <fullName evidence="3">FAD-linked oxidoreductase</fullName>
        <ecNumber evidence="3">1.1.2.-</ecNumber>
    </submittedName>
</protein>
<dbReference type="Proteomes" id="UP001160142">
    <property type="component" value="Unassembled WGS sequence"/>
</dbReference>
<dbReference type="Gene3D" id="3.30.465.10">
    <property type="match status" value="1"/>
</dbReference>
<dbReference type="InterPro" id="IPR006094">
    <property type="entry name" value="Oxid_FAD_bind_N"/>
</dbReference>
<keyword evidence="4" id="KW-1185">Reference proteome</keyword>
<dbReference type="PROSITE" id="PS51387">
    <property type="entry name" value="FAD_PCMH"/>
    <property type="match status" value="1"/>
</dbReference>
<name>A0ABT6KK23_9MICO</name>